<reference evidence="1 2" key="1">
    <citation type="journal article" date="2024" name="G3 (Bethesda)">
        <title>Genome assembly of Hibiscus sabdariffa L. provides insights into metabolisms of medicinal natural products.</title>
        <authorList>
            <person name="Kim T."/>
        </authorList>
    </citation>
    <scope>NUCLEOTIDE SEQUENCE [LARGE SCALE GENOMIC DNA]</scope>
    <source>
        <strain evidence="1">TK-2024</strain>
        <tissue evidence="1">Old leaves</tissue>
    </source>
</reference>
<dbReference type="InterPro" id="IPR052929">
    <property type="entry name" value="RNase_H-like_EbsB-rel"/>
</dbReference>
<evidence type="ECO:0000313" key="2">
    <source>
        <dbReference type="Proteomes" id="UP001472677"/>
    </source>
</evidence>
<organism evidence="1 2">
    <name type="scientific">Hibiscus sabdariffa</name>
    <name type="common">roselle</name>
    <dbReference type="NCBI Taxonomy" id="183260"/>
    <lineage>
        <taxon>Eukaryota</taxon>
        <taxon>Viridiplantae</taxon>
        <taxon>Streptophyta</taxon>
        <taxon>Embryophyta</taxon>
        <taxon>Tracheophyta</taxon>
        <taxon>Spermatophyta</taxon>
        <taxon>Magnoliopsida</taxon>
        <taxon>eudicotyledons</taxon>
        <taxon>Gunneridae</taxon>
        <taxon>Pentapetalae</taxon>
        <taxon>rosids</taxon>
        <taxon>malvids</taxon>
        <taxon>Malvales</taxon>
        <taxon>Malvaceae</taxon>
        <taxon>Malvoideae</taxon>
        <taxon>Hibiscus</taxon>
    </lineage>
</organism>
<evidence type="ECO:0000313" key="1">
    <source>
        <dbReference type="EMBL" id="KAK8530895.1"/>
    </source>
</evidence>
<dbReference type="PANTHER" id="PTHR47074">
    <property type="entry name" value="BNAC02G40300D PROTEIN"/>
    <property type="match status" value="1"/>
</dbReference>
<dbReference type="EMBL" id="JBBPBM010000035">
    <property type="protein sequence ID" value="KAK8530895.1"/>
    <property type="molecule type" value="Genomic_DNA"/>
</dbReference>
<accession>A0ABR2D6E3</accession>
<protein>
    <recommendedName>
        <fullName evidence="3">RNase H type-1 domain-containing protein</fullName>
    </recommendedName>
</protein>
<comment type="caution">
    <text evidence="1">The sequence shown here is derived from an EMBL/GenBank/DDBJ whole genome shotgun (WGS) entry which is preliminary data.</text>
</comment>
<keyword evidence="2" id="KW-1185">Reference proteome</keyword>
<dbReference type="PANTHER" id="PTHR47074:SF61">
    <property type="entry name" value="RNASE H TYPE-1 DOMAIN-CONTAINING PROTEIN"/>
    <property type="match status" value="1"/>
</dbReference>
<name>A0ABR2D6E3_9ROSI</name>
<dbReference type="Proteomes" id="UP001472677">
    <property type="component" value="Unassembled WGS sequence"/>
</dbReference>
<evidence type="ECO:0008006" key="3">
    <source>
        <dbReference type="Google" id="ProtNLM"/>
    </source>
</evidence>
<proteinExistence type="predicted"/>
<sequence>MHIDEQGKNEVSAYVLVIVVCKESIYYEGSSSSIHKSVAFIQSHYAELEALNNIPSNLLVVHPGVWSPPAVNIIKLNFDAYFIFAINKSISGIIARNSLGQIMVACAYPHTLVADPFIAEAKTCEMVVSFAFDLGFHQIQTGNEAAHKIARAAVQFDLLRYWFGTVPAVVEQVARRDLVP</sequence>
<gene>
    <name evidence="1" type="ORF">V6N12_013394</name>
</gene>